<evidence type="ECO:0000256" key="2">
    <source>
        <dbReference type="ARBA" id="ARBA00022630"/>
    </source>
</evidence>
<dbReference type="Proteomes" id="UP000258707">
    <property type="component" value="Chromosome"/>
</dbReference>
<keyword evidence="8" id="KW-1185">Reference proteome</keyword>
<keyword evidence="3" id="KW-0288">FMN</keyword>
<dbReference type="PANTHER" id="PTHR33798:SF5">
    <property type="entry name" value="FLAVIN REDUCTASE LIKE DOMAIN-CONTAINING PROTEIN"/>
    <property type="match status" value="1"/>
</dbReference>
<protein>
    <submittedName>
        <fullName evidence="6">NADH-FMN oxidoreductase RutF, flavin reductase (DIM6/NTAB) family</fullName>
    </submittedName>
    <submittedName>
        <fullName evidence="7">Nitrilotriacetate monooxygenase component B</fullName>
    </submittedName>
</protein>
<dbReference type="AlphaFoldDB" id="A0A346PA61"/>
<sequence>MVGPKRNSRMPAYDIDSLEPRARARIIKSAVSPRPIAWISTTSPDGVDNLAPFSSYNYVSSDEPVVLFNTPYAEGDDQKDTPRNALETEEFAVNVVTEPLAEAMDTTAASLDSDESEFDFAEVDRAPCERIDPPRVADAVVTMECTLYDSMQIRDRLTIFGDVEYVHVDDAVLTDGQIDAAKFDTVGRLGGPYYTVSELLEFERQF</sequence>
<dbReference type="GO" id="GO:0010181">
    <property type="term" value="F:FMN binding"/>
    <property type="evidence" value="ECO:0007669"/>
    <property type="project" value="InterPro"/>
</dbReference>
<dbReference type="KEGG" id="nag:AArcMg_0051"/>
<reference evidence="8" key="2">
    <citation type="submission" date="2018-02" db="EMBL/GenBank/DDBJ databases">
        <title>Phenotypic and genomic properties of facultatively anaerobic sulfur-reducing natronoarchaea from hypersaline soda lakes.</title>
        <authorList>
            <person name="Sorokin D.Y."/>
            <person name="Kublanov I.V."/>
            <person name="Roman P."/>
            <person name="Sinninghe Damste J.S."/>
            <person name="Golyshin P.N."/>
            <person name="Rojo D."/>
            <person name="Ciordia S."/>
            <person name="Mena M.D.C."/>
            <person name="Ferrer M."/>
            <person name="Messina E."/>
            <person name="Smedile F."/>
            <person name="La Spada G."/>
            <person name="La Cono V."/>
            <person name="Yakimov M.M."/>
        </authorList>
    </citation>
    <scope>NUCLEOTIDE SEQUENCE [LARGE SCALE GENOMIC DNA]</scope>
    <source>
        <strain evidence="8">AArc-Mg</strain>
    </source>
</reference>
<evidence type="ECO:0000259" key="5">
    <source>
        <dbReference type="SMART" id="SM00903"/>
    </source>
</evidence>
<evidence type="ECO:0000256" key="1">
    <source>
        <dbReference type="ARBA" id="ARBA00001917"/>
    </source>
</evidence>
<dbReference type="SUPFAM" id="SSF50475">
    <property type="entry name" value="FMN-binding split barrel"/>
    <property type="match status" value="1"/>
</dbReference>
<reference evidence="9" key="1">
    <citation type="submission" date="2017-10" db="EMBL/GenBank/DDBJ databases">
        <title>Phenotypic and genomic properties of facultatively anaerobic sulfur-reducing natronoarchaea from hypersaline soda lakes.</title>
        <authorList>
            <person name="Sorokin D.Y."/>
            <person name="Kublanov I.V."/>
            <person name="Roman P."/>
            <person name="Sinninghe Damste J.S."/>
            <person name="Golyshin P.N."/>
            <person name="Rojo D."/>
            <person name="Ciordia S."/>
            <person name="Mena Md.C."/>
            <person name="Ferrer M."/>
            <person name="Messina E."/>
            <person name="Smedile F."/>
            <person name="La Spada G."/>
            <person name="La Cono V."/>
            <person name="Yakimov M.M."/>
        </authorList>
    </citation>
    <scope>NUCLEOTIDE SEQUENCE [LARGE SCALE GENOMIC DNA]</scope>
    <source>
        <strain evidence="9">AArc1</strain>
    </source>
</reference>
<comment type="similarity">
    <text evidence="4">Belongs to the flavoredoxin family.</text>
</comment>
<gene>
    <name evidence="6" type="ORF">AArc1_0052</name>
    <name evidence="7" type="ORF">AArcMg_0051</name>
</gene>
<keyword evidence="7" id="KW-0503">Monooxygenase</keyword>
<evidence type="ECO:0000256" key="3">
    <source>
        <dbReference type="ARBA" id="ARBA00022643"/>
    </source>
</evidence>
<feature type="domain" description="Flavin reductase like" evidence="5">
    <location>
        <begin position="31"/>
        <end position="180"/>
    </location>
</feature>
<keyword evidence="7" id="KW-0560">Oxidoreductase</keyword>
<name>A0A346PA61_9EURY</name>
<organism evidence="6 9">
    <name type="scientific">Natrarchaeobaculum sulfurireducens</name>
    <dbReference type="NCBI Taxonomy" id="2044521"/>
    <lineage>
        <taxon>Archaea</taxon>
        <taxon>Methanobacteriati</taxon>
        <taxon>Methanobacteriota</taxon>
        <taxon>Stenosarchaea group</taxon>
        <taxon>Halobacteria</taxon>
        <taxon>Halobacteriales</taxon>
        <taxon>Natrialbaceae</taxon>
        <taxon>Natrarchaeobaculum</taxon>
    </lineage>
</organism>
<dbReference type="InterPro" id="IPR012349">
    <property type="entry name" value="Split_barrel_FMN-bd"/>
</dbReference>
<comment type="cofactor">
    <cofactor evidence="1">
        <name>FMN</name>
        <dbReference type="ChEBI" id="CHEBI:58210"/>
    </cofactor>
</comment>
<dbReference type="KEGG" id="nan:AArc1_0052"/>
<dbReference type="GO" id="GO:0004497">
    <property type="term" value="F:monooxygenase activity"/>
    <property type="evidence" value="ECO:0007669"/>
    <property type="project" value="UniProtKB-KW"/>
</dbReference>
<proteinExistence type="inferred from homology"/>
<dbReference type="PANTHER" id="PTHR33798">
    <property type="entry name" value="FLAVOPROTEIN OXYGENASE"/>
    <property type="match status" value="1"/>
</dbReference>
<accession>A0A346PKN9</accession>
<evidence type="ECO:0000313" key="7">
    <source>
        <dbReference type="EMBL" id="AXR80084.1"/>
    </source>
</evidence>
<keyword evidence="2" id="KW-0285">Flavoprotein</keyword>
<dbReference type="Gene3D" id="2.30.110.10">
    <property type="entry name" value="Electron Transport, Fmn-binding Protein, Chain A"/>
    <property type="match status" value="1"/>
</dbReference>
<dbReference type="EMBL" id="CP024047">
    <property type="protein sequence ID" value="AXR76406.1"/>
    <property type="molecule type" value="Genomic_DNA"/>
</dbReference>
<accession>A0A346PA61</accession>
<dbReference type="EMBL" id="CP027033">
    <property type="protein sequence ID" value="AXR80084.1"/>
    <property type="molecule type" value="Genomic_DNA"/>
</dbReference>
<dbReference type="InterPro" id="IPR002563">
    <property type="entry name" value="Flavin_Rdtase-like_dom"/>
</dbReference>
<evidence type="ECO:0000313" key="9">
    <source>
        <dbReference type="Proteomes" id="UP000258707"/>
    </source>
</evidence>
<evidence type="ECO:0000313" key="6">
    <source>
        <dbReference type="EMBL" id="AXR76406.1"/>
    </source>
</evidence>
<reference evidence="6" key="3">
    <citation type="journal article" date="2019" name="Int. J. Syst. Evol. Microbiol.">
        <title>Natronolimnobius sulfurireducens sp. nov. and Halalkaliarchaeum desulfuricum gen. nov., sp. nov., the first sulfur-respiring alkaliphilic haloarchaea from hypersaline alkaline lakes.</title>
        <authorList>
            <person name="Sorokin D.Y."/>
            <person name="Yakimov M."/>
            <person name="Messina E."/>
            <person name="Merkel A.Y."/>
            <person name="Bale N.J."/>
            <person name="Sinninghe Damste J.S."/>
        </authorList>
    </citation>
    <scope>NUCLEOTIDE SEQUENCE</scope>
    <source>
        <strain evidence="7">AArc-Mg</strain>
        <strain evidence="6">AArc1</strain>
    </source>
</reference>
<evidence type="ECO:0000313" key="8">
    <source>
        <dbReference type="Proteomes" id="UP000258613"/>
    </source>
</evidence>
<evidence type="ECO:0000256" key="4">
    <source>
        <dbReference type="ARBA" id="ARBA00038054"/>
    </source>
</evidence>
<dbReference type="Pfam" id="PF01613">
    <property type="entry name" value="Flavin_Reduct"/>
    <property type="match status" value="1"/>
</dbReference>
<dbReference type="Proteomes" id="UP000258613">
    <property type="component" value="Chromosome"/>
</dbReference>
<dbReference type="SMART" id="SM00903">
    <property type="entry name" value="Flavin_Reduct"/>
    <property type="match status" value="1"/>
</dbReference>